<accession>A0AAV7QS93</accession>
<keyword evidence="2" id="KW-1185">Reference proteome</keyword>
<gene>
    <name evidence="1" type="ORF">NDU88_008598</name>
</gene>
<dbReference type="EMBL" id="JANPWB010000010">
    <property type="protein sequence ID" value="KAJ1142271.1"/>
    <property type="molecule type" value="Genomic_DNA"/>
</dbReference>
<proteinExistence type="predicted"/>
<dbReference type="Proteomes" id="UP001066276">
    <property type="component" value="Chromosome 6"/>
</dbReference>
<name>A0AAV7QS93_PLEWA</name>
<sequence>MGRSRVPTSEGGSGDCRVVTADRYGGVKPSLLVTGCGATVRDDSSFPVGPAGPGRTLGVCSWWIMATTALKKIMCRTGEMLGTGRGTANALRNTLLPKSGEASEPRRPLLRWEAAIRTPSLEPCKGLPTGTGHVLVSAGVDVGRGPGVQG</sequence>
<evidence type="ECO:0000313" key="2">
    <source>
        <dbReference type="Proteomes" id="UP001066276"/>
    </source>
</evidence>
<dbReference type="AlphaFoldDB" id="A0AAV7QS93"/>
<organism evidence="1 2">
    <name type="scientific">Pleurodeles waltl</name>
    <name type="common">Iberian ribbed newt</name>
    <dbReference type="NCBI Taxonomy" id="8319"/>
    <lineage>
        <taxon>Eukaryota</taxon>
        <taxon>Metazoa</taxon>
        <taxon>Chordata</taxon>
        <taxon>Craniata</taxon>
        <taxon>Vertebrata</taxon>
        <taxon>Euteleostomi</taxon>
        <taxon>Amphibia</taxon>
        <taxon>Batrachia</taxon>
        <taxon>Caudata</taxon>
        <taxon>Salamandroidea</taxon>
        <taxon>Salamandridae</taxon>
        <taxon>Pleurodelinae</taxon>
        <taxon>Pleurodeles</taxon>
    </lineage>
</organism>
<comment type="caution">
    <text evidence="1">The sequence shown here is derived from an EMBL/GenBank/DDBJ whole genome shotgun (WGS) entry which is preliminary data.</text>
</comment>
<evidence type="ECO:0000313" key="1">
    <source>
        <dbReference type="EMBL" id="KAJ1142271.1"/>
    </source>
</evidence>
<protein>
    <submittedName>
        <fullName evidence="1">Uncharacterized protein</fullName>
    </submittedName>
</protein>
<reference evidence="1" key="1">
    <citation type="journal article" date="2022" name="bioRxiv">
        <title>Sequencing and chromosome-scale assembly of the giantPleurodeles waltlgenome.</title>
        <authorList>
            <person name="Brown T."/>
            <person name="Elewa A."/>
            <person name="Iarovenko S."/>
            <person name="Subramanian E."/>
            <person name="Araus A.J."/>
            <person name="Petzold A."/>
            <person name="Susuki M."/>
            <person name="Suzuki K.-i.T."/>
            <person name="Hayashi T."/>
            <person name="Toyoda A."/>
            <person name="Oliveira C."/>
            <person name="Osipova E."/>
            <person name="Leigh N.D."/>
            <person name="Simon A."/>
            <person name="Yun M.H."/>
        </authorList>
    </citation>
    <scope>NUCLEOTIDE SEQUENCE</scope>
    <source>
        <strain evidence="1">20211129_DDA</strain>
        <tissue evidence="1">Liver</tissue>
    </source>
</reference>